<dbReference type="AlphaFoldDB" id="A0A067PV18"/>
<dbReference type="Proteomes" id="UP000027265">
    <property type="component" value="Unassembled WGS sequence"/>
</dbReference>
<feature type="region of interest" description="Disordered" evidence="1">
    <location>
        <begin position="1"/>
        <end position="36"/>
    </location>
</feature>
<protein>
    <submittedName>
        <fullName evidence="3">Uncharacterized protein</fullName>
    </submittedName>
</protein>
<feature type="transmembrane region" description="Helical" evidence="2">
    <location>
        <begin position="105"/>
        <end position="126"/>
    </location>
</feature>
<name>A0A067PV18_9AGAM</name>
<feature type="transmembrane region" description="Helical" evidence="2">
    <location>
        <begin position="615"/>
        <end position="641"/>
    </location>
</feature>
<dbReference type="InParanoid" id="A0A067PV18"/>
<keyword evidence="2" id="KW-0812">Transmembrane</keyword>
<feature type="transmembrane region" description="Helical" evidence="2">
    <location>
        <begin position="507"/>
        <end position="525"/>
    </location>
</feature>
<dbReference type="EMBL" id="KL197717">
    <property type="protein sequence ID" value="KDQ58668.1"/>
    <property type="molecule type" value="Genomic_DNA"/>
</dbReference>
<feature type="transmembrane region" description="Helical" evidence="2">
    <location>
        <begin position="174"/>
        <end position="201"/>
    </location>
</feature>
<keyword evidence="2" id="KW-0472">Membrane</keyword>
<proteinExistence type="predicted"/>
<dbReference type="STRING" id="933084.A0A067PV18"/>
<keyword evidence="4" id="KW-1185">Reference proteome</keyword>
<dbReference type="InterPro" id="IPR021840">
    <property type="entry name" value="DUF3433"/>
</dbReference>
<evidence type="ECO:0000313" key="3">
    <source>
        <dbReference type="EMBL" id="KDQ58668.1"/>
    </source>
</evidence>
<dbReference type="PANTHER" id="PTHR37544:SF1">
    <property type="entry name" value="PHOSPHORIBOSYLAMINOIMIDAZOLE-SUCCINOCARBOXAMIDE SYNTHASE"/>
    <property type="match status" value="1"/>
</dbReference>
<gene>
    <name evidence="3" type="ORF">JAAARDRAFT_34503</name>
</gene>
<feature type="compositionally biased region" description="Basic and acidic residues" evidence="1">
    <location>
        <begin position="15"/>
        <end position="24"/>
    </location>
</feature>
<feature type="transmembrane region" description="Helical" evidence="2">
    <location>
        <begin position="537"/>
        <end position="556"/>
    </location>
</feature>
<sequence>MVFGPEPGMPEDEIELNHLDEQQDRTPSLRPLLESASSSSSEFRLLKDTPATPLRNSRPWDPFILGRLPLFLFFIFLLALVAVLEAIIRIARRDSGFSPPSSSRLVAWTYVPLIILVGIAWIWQLFDLEVRKMIPWTAMKGHAVPAQDSILLDYIGGGILDVLSQALRRRDYPVLITVAGLIPVSVATIVATSLWIIFPILSSHPDTLIRTATFHGAELNVSSSDISYLYQYLGHVTYDLPRPRWLTQDYLIAPFNSSNPTSNMLITGSTKGYAADLDCQPAEVQLTGPPDALNMSSPNFDFTQAQIQITYGGCEQTFNLTFAQFLHDRYMGGVFNFTCAGTTSTALVAGKFVAMNLTANAYICDPVYTEVDMIVSTNATSAAIISETANNPTNFTYLGGQYALQWIDNVTDSEYVQTDPFETWFLNQTAFNMSGVVYSPWVSLVRHIQDWSADDLLNPDAIVVGSKRVFHEIWGYTMQSVPISEEFPGATSITASRLVTRDISLRIMQACLITIALLTLALAILRPRTYLPRDPSSLASMALFLHASPFLAAKLVGMGSMSTDDMAQQLHDAVFRTRVDSSGNLSIVVEEDPTKSPILASPTNQKLTGWWRPNIVRAAAPALLISALLGMIATLEALYQASRHRHGLSNDHPGDLAHYSWTYAAPAALFIIGLAVQSFDWIIRTIETFALLRRRLLPGPRFITFNPLHHTTLAVAWRAVYHRQIFLLLSTIAISIFPVMKTAVAGLFYTNTITHTSSILLGLNTTFNTTFDNTTNYGSAGEILAVTQIYGLQFPNWTTPDVAIGDIHLPSNINITSDSVFQARLPTLHADLVGCTAITDHNFDTLMSPMISMEVHDYCFEDSTVVFALPQTPGYFGVSRPADNTSCPTIVYVFGKTSENPPTSGNGSASAAISDIAVISCSSTMTMSTMEVTFAPASSNQVVLSVNQSSEQDRVNMTVPSFTLVDTMSWDSSLSTFFDDFMLVLTLHEPQTSLETFLDTDYLTGAVKGLFSAYWALYASVNLRISANATSQPTTAIFTQQDPRIFVDSIPARLIESFLGLAATCVALVWLGVGRQASMPKPPYSIGAQMSFLAGSRFLEIPEFNDGRLRQQMSDDEIHEVLREYRFGFGWWHDDGKRRFGLDVGSTDDYHDKQGWNRSTLSLAKLDGGGLEEEGRFL</sequence>
<dbReference type="Pfam" id="PF11915">
    <property type="entry name" value="DUF3433"/>
    <property type="match status" value="2"/>
</dbReference>
<feature type="transmembrane region" description="Helical" evidence="2">
    <location>
        <begin position="725"/>
        <end position="749"/>
    </location>
</feature>
<evidence type="ECO:0000256" key="2">
    <source>
        <dbReference type="SAM" id="Phobius"/>
    </source>
</evidence>
<dbReference type="PANTHER" id="PTHR37544">
    <property type="entry name" value="SPRAY-RELATED"/>
    <property type="match status" value="1"/>
</dbReference>
<feature type="transmembrane region" description="Helical" evidence="2">
    <location>
        <begin position="64"/>
        <end position="84"/>
    </location>
</feature>
<reference evidence="4" key="1">
    <citation type="journal article" date="2014" name="Proc. Natl. Acad. Sci. U.S.A.">
        <title>Extensive sampling of basidiomycete genomes demonstrates inadequacy of the white-rot/brown-rot paradigm for wood decay fungi.</title>
        <authorList>
            <person name="Riley R."/>
            <person name="Salamov A.A."/>
            <person name="Brown D.W."/>
            <person name="Nagy L.G."/>
            <person name="Floudas D."/>
            <person name="Held B.W."/>
            <person name="Levasseur A."/>
            <person name="Lombard V."/>
            <person name="Morin E."/>
            <person name="Otillar R."/>
            <person name="Lindquist E.A."/>
            <person name="Sun H."/>
            <person name="LaButti K.M."/>
            <person name="Schmutz J."/>
            <person name="Jabbour D."/>
            <person name="Luo H."/>
            <person name="Baker S.E."/>
            <person name="Pisabarro A.G."/>
            <person name="Walton J.D."/>
            <person name="Blanchette R.A."/>
            <person name="Henrissat B."/>
            <person name="Martin F."/>
            <person name="Cullen D."/>
            <person name="Hibbett D.S."/>
            <person name="Grigoriev I.V."/>
        </authorList>
    </citation>
    <scope>NUCLEOTIDE SEQUENCE [LARGE SCALE GENOMIC DNA]</scope>
    <source>
        <strain evidence="4">MUCL 33604</strain>
    </source>
</reference>
<evidence type="ECO:0000256" key="1">
    <source>
        <dbReference type="SAM" id="MobiDB-lite"/>
    </source>
</evidence>
<accession>A0A067PV18</accession>
<dbReference type="OrthoDB" id="2993683at2759"/>
<keyword evidence="2" id="KW-1133">Transmembrane helix</keyword>
<feature type="transmembrane region" description="Helical" evidence="2">
    <location>
        <begin position="661"/>
        <end position="683"/>
    </location>
</feature>
<dbReference type="HOGENOM" id="CLU_007916_0_0_1"/>
<organism evidence="3 4">
    <name type="scientific">Jaapia argillacea MUCL 33604</name>
    <dbReference type="NCBI Taxonomy" id="933084"/>
    <lineage>
        <taxon>Eukaryota</taxon>
        <taxon>Fungi</taxon>
        <taxon>Dikarya</taxon>
        <taxon>Basidiomycota</taxon>
        <taxon>Agaricomycotina</taxon>
        <taxon>Agaricomycetes</taxon>
        <taxon>Agaricomycetidae</taxon>
        <taxon>Jaapiales</taxon>
        <taxon>Jaapiaceae</taxon>
        <taxon>Jaapia</taxon>
    </lineage>
</organism>
<evidence type="ECO:0000313" key="4">
    <source>
        <dbReference type="Proteomes" id="UP000027265"/>
    </source>
</evidence>